<dbReference type="EMBL" id="HBUF01140853">
    <property type="protein sequence ID" value="CAG6646279.1"/>
    <property type="molecule type" value="Transcribed_RNA"/>
</dbReference>
<evidence type="ECO:0000313" key="2">
    <source>
        <dbReference type="EMBL" id="CAG6742102.1"/>
    </source>
</evidence>
<sequence length="107" mass="12792">MCILISACGWEALHCVNRYPVPVYRYCSDSFCFRVMTDRICSDLDLLTLQQLQQFQHEHFDLFHHCLNFFSFPFLLFILLMVVNLYRVSFKRIIFSFISPCCLVSLY</sequence>
<protein>
    <submittedName>
        <fullName evidence="2">Uncharacterized protein</fullName>
    </submittedName>
</protein>
<dbReference type="EMBL" id="HBUF01432239">
    <property type="protein sequence ID" value="CAG6742102.1"/>
    <property type="molecule type" value="Transcribed_RNA"/>
</dbReference>
<keyword evidence="1" id="KW-0812">Transmembrane</keyword>
<keyword evidence="1" id="KW-1133">Transmembrane helix</keyword>
<name>A0A8D8Z9J8_9HEMI</name>
<feature type="transmembrane region" description="Helical" evidence="1">
    <location>
        <begin position="62"/>
        <end position="86"/>
    </location>
</feature>
<accession>A0A8D8Z9J8</accession>
<keyword evidence="1" id="KW-0472">Membrane</keyword>
<dbReference type="EMBL" id="HBUF01140852">
    <property type="protein sequence ID" value="CAG6646278.1"/>
    <property type="molecule type" value="Transcribed_RNA"/>
</dbReference>
<proteinExistence type="predicted"/>
<dbReference type="AlphaFoldDB" id="A0A8D8Z9J8"/>
<evidence type="ECO:0000256" key="1">
    <source>
        <dbReference type="SAM" id="Phobius"/>
    </source>
</evidence>
<organism evidence="2">
    <name type="scientific">Cacopsylla melanoneura</name>
    <dbReference type="NCBI Taxonomy" id="428564"/>
    <lineage>
        <taxon>Eukaryota</taxon>
        <taxon>Metazoa</taxon>
        <taxon>Ecdysozoa</taxon>
        <taxon>Arthropoda</taxon>
        <taxon>Hexapoda</taxon>
        <taxon>Insecta</taxon>
        <taxon>Pterygota</taxon>
        <taxon>Neoptera</taxon>
        <taxon>Paraneoptera</taxon>
        <taxon>Hemiptera</taxon>
        <taxon>Sternorrhyncha</taxon>
        <taxon>Psylloidea</taxon>
        <taxon>Psyllidae</taxon>
        <taxon>Psyllinae</taxon>
        <taxon>Cacopsylla</taxon>
    </lineage>
</organism>
<reference evidence="2" key="1">
    <citation type="submission" date="2021-05" db="EMBL/GenBank/DDBJ databases">
        <authorList>
            <person name="Alioto T."/>
            <person name="Alioto T."/>
            <person name="Gomez Garrido J."/>
        </authorList>
    </citation>
    <scope>NUCLEOTIDE SEQUENCE</scope>
</reference>